<dbReference type="InterPro" id="IPR011029">
    <property type="entry name" value="DEATH-like_dom_sf"/>
</dbReference>
<feature type="domain" description="CARD" evidence="1">
    <location>
        <begin position="105"/>
        <end position="188"/>
    </location>
</feature>
<dbReference type="InterPro" id="IPR004020">
    <property type="entry name" value="DAPIN"/>
</dbReference>
<reference evidence="2" key="2">
    <citation type="submission" date="2025-08" db="UniProtKB">
        <authorList>
            <consortium name="Ensembl"/>
        </authorList>
    </citation>
    <scope>IDENTIFICATION</scope>
</reference>
<reference evidence="2" key="1">
    <citation type="submission" date="2018-05" db="EMBL/GenBank/DDBJ databases">
        <authorList>
            <person name="Datahose"/>
        </authorList>
    </citation>
    <scope>NUCLEOTIDE SEQUENCE</scope>
</reference>
<dbReference type="CDD" id="cd01671">
    <property type="entry name" value="CARD"/>
    <property type="match status" value="1"/>
</dbReference>
<dbReference type="InterPro" id="IPR001315">
    <property type="entry name" value="CARD"/>
</dbReference>
<reference evidence="2" key="3">
    <citation type="submission" date="2025-09" db="UniProtKB">
        <authorList>
            <consortium name="Ensembl"/>
        </authorList>
    </citation>
    <scope>IDENTIFICATION</scope>
</reference>
<dbReference type="Ensembl" id="ENSACLT00000029789.1">
    <property type="protein sequence ID" value="ENSACLP00000029106.1"/>
    <property type="gene ID" value="ENSACLG00000019752.1"/>
</dbReference>
<dbReference type="GeneTree" id="ENSGT01130000278859"/>
<protein>
    <recommendedName>
        <fullName evidence="1">CARD domain-containing protein</fullName>
    </recommendedName>
</protein>
<dbReference type="Pfam" id="PF02758">
    <property type="entry name" value="PYRIN"/>
    <property type="match status" value="1"/>
</dbReference>
<dbReference type="Gene3D" id="1.10.533.10">
    <property type="entry name" value="Death Domain, Fas"/>
    <property type="match status" value="2"/>
</dbReference>
<dbReference type="Proteomes" id="UP000265100">
    <property type="component" value="Chromosome 23"/>
</dbReference>
<dbReference type="STRING" id="8154.ENSACLP00000029106"/>
<accession>A0A3P8QIS6</accession>
<dbReference type="OMA" id="GGNHQVR"/>
<keyword evidence="3" id="KW-1185">Reference proteome</keyword>
<proteinExistence type="predicted"/>
<evidence type="ECO:0000313" key="2">
    <source>
        <dbReference type="Ensembl" id="ENSACLP00000029106.1"/>
    </source>
</evidence>
<dbReference type="PROSITE" id="PS50209">
    <property type="entry name" value="CARD"/>
    <property type="match status" value="1"/>
</dbReference>
<evidence type="ECO:0000259" key="1">
    <source>
        <dbReference type="PROSITE" id="PS50209"/>
    </source>
</evidence>
<evidence type="ECO:0000313" key="3">
    <source>
        <dbReference type="Proteomes" id="UP000265100"/>
    </source>
</evidence>
<organism evidence="2 3">
    <name type="scientific">Astatotilapia calliptera</name>
    <name type="common">Eastern happy</name>
    <name type="synonym">Chromis callipterus</name>
    <dbReference type="NCBI Taxonomy" id="8154"/>
    <lineage>
        <taxon>Eukaryota</taxon>
        <taxon>Metazoa</taxon>
        <taxon>Chordata</taxon>
        <taxon>Craniata</taxon>
        <taxon>Vertebrata</taxon>
        <taxon>Euteleostomi</taxon>
        <taxon>Actinopterygii</taxon>
        <taxon>Neopterygii</taxon>
        <taxon>Teleostei</taxon>
        <taxon>Neoteleostei</taxon>
        <taxon>Acanthomorphata</taxon>
        <taxon>Ovalentaria</taxon>
        <taxon>Cichlomorphae</taxon>
        <taxon>Cichliformes</taxon>
        <taxon>Cichlidae</taxon>
        <taxon>African cichlids</taxon>
        <taxon>Pseudocrenilabrinae</taxon>
        <taxon>Haplochromini</taxon>
        <taxon>Astatotilapia</taxon>
    </lineage>
</organism>
<name>A0A3P8QIS6_ASTCA</name>
<dbReference type="SUPFAM" id="SSF47986">
    <property type="entry name" value="DEATH domain"/>
    <property type="match status" value="2"/>
</dbReference>
<dbReference type="GO" id="GO:0042981">
    <property type="term" value="P:regulation of apoptotic process"/>
    <property type="evidence" value="ECO:0007669"/>
    <property type="project" value="InterPro"/>
</dbReference>
<dbReference type="Pfam" id="PF00619">
    <property type="entry name" value="CARD"/>
    <property type="match status" value="1"/>
</dbReference>
<sequence length="213" mass="24440">MEDGKEDVLLWELSKLPLVELWRIQWGLSQSDLLQDFPPIPPRWLRSADACSTAKTMMRCYQEDRAPAVLAAVQSLIGGNHQVRPVRFTMIPLRPESDLKPVQGFVKTQRRKLISRIQRPGPILEALQCCRILNASEREAIAIYGACKDRNRVLVDLVLRKGEEAQKVFYHALGQSEPFLLQELKEDHIRDKVCFCHLTVSAKFRGNVRSEDH</sequence>
<dbReference type="AlphaFoldDB" id="A0A3P8QIS6"/>